<name>A0A8K0SRG2_9HYPO</name>
<dbReference type="AlphaFoldDB" id="A0A8K0SRG2"/>
<dbReference type="PANTHER" id="PTHR38111:SF11">
    <property type="entry name" value="TRANSCRIPTION FACTOR DOMAIN-CONTAINING PROTEIN-RELATED"/>
    <property type="match status" value="1"/>
</dbReference>
<dbReference type="InterPro" id="IPR036864">
    <property type="entry name" value="Zn2-C6_fun-type_DNA-bd_sf"/>
</dbReference>
<comment type="caution">
    <text evidence="3">The sequence shown here is derived from an EMBL/GenBank/DDBJ whole genome shotgun (WGS) entry which is preliminary data.</text>
</comment>
<dbReference type="PANTHER" id="PTHR38111">
    <property type="entry name" value="ZN(2)-C6 FUNGAL-TYPE DOMAIN-CONTAINING PROTEIN-RELATED"/>
    <property type="match status" value="1"/>
</dbReference>
<dbReference type="SUPFAM" id="SSF57701">
    <property type="entry name" value="Zn2/Cys6 DNA-binding domain"/>
    <property type="match status" value="1"/>
</dbReference>
<evidence type="ECO:0000256" key="1">
    <source>
        <dbReference type="ARBA" id="ARBA00023242"/>
    </source>
</evidence>
<reference evidence="3" key="1">
    <citation type="journal article" date="2021" name="Nat. Commun.">
        <title>Genetic determinants of endophytism in the Arabidopsis root mycobiome.</title>
        <authorList>
            <person name="Mesny F."/>
            <person name="Miyauchi S."/>
            <person name="Thiergart T."/>
            <person name="Pickel B."/>
            <person name="Atanasova L."/>
            <person name="Karlsson M."/>
            <person name="Huettel B."/>
            <person name="Barry K.W."/>
            <person name="Haridas S."/>
            <person name="Chen C."/>
            <person name="Bauer D."/>
            <person name="Andreopoulos W."/>
            <person name="Pangilinan J."/>
            <person name="LaButti K."/>
            <person name="Riley R."/>
            <person name="Lipzen A."/>
            <person name="Clum A."/>
            <person name="Drula E."/>
            <person name="Henrissat B."/>
            <person name="Kohler A."/>
            <person name="Grigoriev I.V."/>
            <person name="Martin F.M."/>
            <person name="Hacquard S."/>
        </authorList>
    </citation>
    <scope>NUCLEOTIDE SEQUENCE</scope>
    <source>
        <strain evidence="3">MPI-CAGE-CH-0235</strain>
    </source>
</reference>
<organism evidence="3 4">
    <name type="scientific">Stachybotrys elegans</name>
    <dbReference type="NCBI Taxonomy" id="80388"/>
    <lineage>
        <taxon>Eukaryota</taxon>
        <taxon>Fungi</taxon>
        <taxon>Dikarya</taxon>
        <taxon>Ascomycota</taxon>
        <taxon>Pezizomycotina</taxon>
        <taxon>Sordariomycetes</taxon>
        <taxon>Hypocreomycetidae</taxon>
        <taxon>Hypocreales</taxon>
        <taxon>Stachybotryaceae</taxon>
        <taxon>Stachybotrys</taxon>
    </lineage>
</organism>
<evidence type="ECO:0000313" key="3">
    <source>
        <dbReference type="EMBL" id="KAH7320681.1"/>
    </source>
</evidence>
<evidence type="ECO:0000259" key="2">
    <source>
        <dbReference type="PROSITE" id="PS50048"/>
    </source>
</evidence>
<protein>
    <recommendedName>
        <fullName evidence="2">Zn(2)-C6 fungal-type domain-containing protein</fullName>
    </recommendedName>
</protein>
<dbReference type="GO" id="GO:0000981">
    <property type="term" value="F:DNA-binding transcription factor activity, RNA polymerase II-specific"/>
    <property type="evidence" value="ECO:0007669"/>
    <property type="project" value="InterPro"/>
</dbReference>
<keyword evidence="4" id="KW-1185">Reference proteome</keyword>
<proteinExistence type="predicted"/>
<feature type="domain" description="Zn(2)-C6 fungal-type" evidence="2">
    <location>
        <begin position="9"/>
        <end position="37"/>
    </location>
</feature>
<dbReference type="PROSITE" id="PS00463">
    <property type="entry name" value="ZN2_CY6_FUNGAL_1"/>
    <property type="match status" value="1"/>
</dbReference>
<dbReference type="InterPro" id="IPR053178">
    <property type="entry name" value="Osmoadaptation_assoc"/>
</dbReference>
<sequence length="480" mass="52913">MPGVPTSRGCDGCRKQKKKCDQAKPACGRCSRLNIQCLNAGTRRYAFVLGISQPTRRRIAPTATDPTIQVAPSPVDRLAGQLIARLGVQDVRYDISAYGGFLKLLPQRLGRSSALDAGVDVFSVAFSNHRGEERSLEVWRKYGFALKAVRECLADPKQGPTVNVICAIYLILLVQARVGRQSEQVVSHEEGLVHLVEALVNQGPRSEFEAKALSAISTTVIYASLTIPSIRLSPKFWAVAARLAPPMQAPAPETPEPDEPQGKIYTSFPSLHFLCVGKLPDHLRNPELYLNEIHNNYARGNKDLPNIRSSLANIAVAQGYSDVTRARLCRDYQAAYAMILAIVLATNQILQAFYPLDTSLPREEDDYIHQIIDVAEGSRNYIPFGSGFIVGPLSVACAVASDPATKARATALFRQFIGAFEGEDWIKISEWWRYRFMDIRCCLGSPRPGDDPVMASETCRLALSSVQCSASQNYLEVNFH</sequence>
<dbReference type="EMBL" id="JAGPNK010000005">
    <property type="protein sequence ID" value="KAH7320681.1"/>
    <property type="molecule type" value="Genomic_DNA"/>
</dbReference>
<dbReference type="InterPro" id="IPR001138">
    <property type="entry name" value="Zn2Cys6_DnaBD"/>
</dbReference>
<dbReference type="Proteomes" id="UP000813444">
    <property type="component" value="Unassembled WGS sequence"/>
</dbReference>
<evidence type="ECO:0000313" key="4">
    <source>
        <dbReference type="Proteomes" id="UP000813444"/>
    </source>
</evidence>
<dbReference type="GO" id="GO:0008270">
    <property type="term" value="F:zinc ion binding"/>
    <property type="evidence" value="ECO:0007669"/>
    <property type="project" value="InterPro"/>
</dbReference>
<dbReference type="CDD" id="cd00067">
    <property type="entry name" value="GAL4"/>
    <property type="match status" value="1"/>
</dbReference>
<dbReference type="Gene3D" id="4.10.240.10">
    <property type="entry name" value="Zn(2)-C6 fungal-type DNA-binding domain"/>
    <property type="match status" value="1"/>
</dbReference>
<dbReference type="OrthoDB" id="4314040at2759"/>
<keyword evidence="1" id="KW-0539">Nucleus</keyword>
<dbReference type="PROSITE" id="PS50048">
    <property type="entry name" value="ZN2_CY6_FUNGAL_2"/>
    <property type="match status" value="1"/>
</dbReference>
<accession>A0A8K0SRG2</accession>
<gene>
    <name evidence="3" type="ORF">B0I35DRAFT_198711</name>
</gene>
<dbReference type="SMART" id="SM00066">
    <property type="entry name" value="GAL4"/>
    <property type="match status" value="1"/>
</dbReference>
<dbReference type="Pfam" id="PF00172">
    <property type="entry name" value="Zn_clus"/>
    <property type="match status" value="1"/>
</dbReference>